<name>A0A975J0M0_9BACT</name>
<protein>
    <submittedName>
        <fullName evidence="2">Uncharacterized protein</fullName>
    </submittedName>
</protein>
<keyword evidence="1" id="KW-0472">Membrane</keyword>
<reference evidence="2" key="1">
    <citation type="submission" date="2021-04" db="EMBL/GenBank/DDBJ databases">
        <title>Luteolibacter sp. 32A isolated from the skin of an Anderson's salamander (Ambystoma andersonii).</title>
        <authorList>
            <person name="Spergser J."/>
            <person name="Busse H.-J."/>
        </authorList>
    </citation>
    <scope>NUCLEOTIDE SEQUENCE</scope>
    <source>
        <strain evidence="2">32A</strain>
    </source>
</reference>
<evidence type="ECO:0000313" key="2">
    <source>
        <dbReference type="EMBL" id="QUE51830.1"/>
    </source>
</evidence>
<accession>A0A975J0M0</accession>
<keyword evidence="1" id="KW-1133">Transmembrane helix</keyword>
<sequence>MQLTRLDRWLRETFVLQTQIYTMRAVEPVPSGIRHEELPEQPGRRFKHRYTTAQSKIADKFIALLKHNGQMFTTRIVERQAWYVPYLAPKNNGSVTWFVVTSTCIVLGAIGLLGVAVRLWQDPTIQMHLRESLQILKG</sequence>
<dbReference type="Proteomes" id="UP000676169">
    <property type="component" value="Chromosome"/>
</dbReference>
<proteinExistence type="predicted"/>
<organism evidence="2 3">
    <name type="scientific">Luteolibacter ambystomatis</name>
    <dbReference type="NCBI Taxonomy" id="2824561"/>
    <lineage>
        <taxon>Bacteria</taxon>
        <taxon>Pseudomonadati</taxon>
        <taxon>Verrucomicrobiota</taxon>
        <taxon>Verrucomicrobiia</taxon>
        <taxon>Verrucomicrobiales</taxon>
        <taxon>Verrucomicrobiaceae</taxon>
        <taxon>Luteolibacter</taxon>
    </lineage>
</organism>
<evidence type="ECO:0000313" key="3">
    <source>
        <dbReference type="Proteomes" id="UP000676169"/>
    </source>
</evidence>
<dbReference type="AlphaFoldDB" id="A0A975J0M0"/>
<evidence type="ECO:0000256" key="1">
    <source>
        <dbReference type="SAM" id="Phobius"/>
    </source>
</evidence>
<dbReference type="KEGG" id="lamb:KBB96_02820"/>
<dbReference type="EMBL" id="CP073100">
    <property type="protein sequence ID" value="QUE51830.1"/>
    <property type="molecule type" value="Genomic_DNA"/>
</dbReference>
<gene>
    <name evidence="2" type="ORF">KBB96_02820</name>
</gene>
<dbReference type="RefSeq" id="WP_211632043.1">
    <property type="nucleotide sequence ID" value="NZ_CP073100.1"/>
</dbReference>
<feature type="transmembrane region" description="Helical" evidence="1">
    <location>
        <begin position="95"/>
        <end position="120"/>
    </location>
</feature>
<keyword evidence="1" id="KW-0812">Transmembrane</keyword>
<keyword evidence="3" id="KW-1185">Reference proteome</keyword>